<dbReference type="FunCoup" id="G0V985">
    <property type="interactions" value="204"/>
</dbReference>
<proteinExistence type="inferred from homology"/>
<reference key="2">
    <citation type="submission" date="2011-08" db="EMBL/GenBank/DDBJ databases">
        <title>Genome sequence of Naumovozyma castellii.</title>
        <authorList>
            <person name="Gordon J.L."/>
            <person name="Armisen D."/>
            <person name="Proux-Wera E."/>
            <person name="OhEigeartaigh S.S."/>
            <person name="Byrne K.P."/>
            <person name="Wolfe K.H."/>
        </authorList>
    </citation>
    <scope>NUCLEOTIDE SEQUENCE</scope>
    <source>
        <strain>Type strain:CBS 4309</strain>
    </source>
</reference>
<dbReference type="Proteomes" id="UP000001640">
    <property type="component" value="Chromosome 1"/>
</dbReference>
<dbReference type="InParanoid" id="G0V985"/>
<dbReference type="SUPFAM" id="SSF48452">
    <property type="entry name" value="TPR-like"/>
    <property type="match status" value="1"/>
</dbReference>
<dbReference type="EMBL" id="HE576752">
    <property type="protein sequence ID" value="CCC68035.1"/>
    <property type="molecule type" value="Genomic_DNA"/>
</dbReference>
<comment type="function">
    <text evidence="4">Part of the endoplasmic reticulum membrane protein complex (EMC) that enables the energy-independent insertion into endoplasmic reticulum membranes of newly synthesized membrane proteins.</text>
</comment>
<keyword evidence="4" id="KW-0256">Endoplasmic reticulum</keyword>
<dbReference type="PANTHER" id="PTHR12760">
    <property type="entry name" value="TETRATRICOPEPTIDE REPEAT PROTEIN"/>
    <property type="match status" value="1"/>
</dbReference>
<dbReference type="GO" id="GO:0006644">
    <property type="term" value="P:phospholipid metabolic process"/>
    <property type="evidence" value="ECO:0007669"/>
    <property type="project" value="EnsemblFungi"/>
</dbReference>
<keyword evidence="2 3" id="KW-0802">TPR repeat</keyword>
<evidence type="ECO:0000313" key="6">
    <source>
        <dbReference type="Proteomes" id="UP000001640"/>
    </source>
</evidence>
<name>G0V985_NAUCA</name>
<dbReference type="AlphaFoldDB" id="G0V985"/>
<dbReference type="GO" id="GO:0045050">
    <property type="term" value="P:protein insertion into ER membrane by stop-transfer membrane-anchor sequence"/>
    <property type="evidence" value="ECO:0007669"/>
    <property type="project" value="EnsemblFungi"/>
</dbReference>
<dbReference type="InterPro" id="IPR039856">
    <property type="entry name" value="EMC2-like"/>
</dbReference>
<feature type="repeat" description="TPR" evidence="3">
    <location>
        <begin position="164"/>
        <end position="197"/>
    </location>
</feature>
<dbReference type="STRING" id="1064592.G0V985"/>
<dbReference type="GeneID" id="96901511"/>
<accession>G0V985</accession>
<dbReference type="PROSITE" id="PS50005">
    <property type="entry name" value="TPR"/>
    <property type="match status" value="1"/>
</dbReference>
<organism evidence="5 6">
    <name type="scientific">Naumovozyma castellii</name>
    <name type="common">Yeast</name>
    <name type="synonym">Saccharomyces castellii</name>
    <dbReference type="NCBI Taxonomy" id="27288"/>
    <lineage>
        <taxon>Eukaryota</taxon>
        <taxon>Fungi</taxon>
        <taxon>Dikarya</taxon>
        <taxon>Ascomycota</taxon>
        <taxon>Saccharomycotina</taxon>
        <taxon>Saccharomycetes</taxon>
        <taxon>Saccharomycetales</taxon>
        <taxon>Saccharomycetaceae</taxon>
        <taxon>Naumovozyma</taxon>
    </lineage>
</organism>
<dbReference type="InterPro" id="IPR011990">
    <property type="entry name" value="TPR-like_helical_dom_sf"/>
</dbReference>
<dbReference type="GO" id="GO:0015914">
    <property type="term" value="P:phospholipid transport"/>
    <property type="evidence" value="ECO:0007669"/>
    <property type="project" value="EnsemblFungi"/>
</dbReference>
<evidence type="ECO:0000256" key="3">
    <source>
        <dbReference type="PROSITE-ProRule" id="PRU00339"/>
    </source>
</evidence>
<keyword evidence="1" id="KW-0677">Repeat</keyword>
<comment type="subcellular location">
    <subcellularLocation>
        <location evidence="4">Endoplasmic reticulum membrane</location>
        <topology evidence="4">Peripheral membrane protein</topology>
        <orientation evidence="4">Cytoplasmic side</orientation>
    </subcellularLocation>
</comment>
<dbReference type="HOGENOM" id="CLU_065213_1_0_1"/>
<dbReference type="Gene3D" id="1.25.40.10">
    <property type="entry name" value="Tetratricopeptide repeat domain"/>
    <property type="match status" value="1"/>
</dbReference>
<evidence type="ECO:0000256" key="2">
    <source>
        <dbReference type="ARBA" id="ARBA00022803"/>
    </source>
</evidence>
<dbReference type="InterPro" id="IPR019734">
    <property type="entry name" value="TPR_rpt"/>
</dbReference>
<sequence>MNKDCERERLLTIMVTKEYTQEEPEQLVELYMDLKVYLGANDSSLSEANQFSLMEMLFYLSVFMSKDVKAQVLFNTLRDRFGNNSPKLQVMHATLLQINENDTAAITYLENLLKKELEYSSDTTSYVMIMKKLISIKMVHDNSKNKTVTLKQLVELTEKFPLEPELWWMLGEIYMNLKDFDRAIYCFEEILCIMPFNYVAFAQLAESLYYKAKSMSHSSKAKVELRKEIVQKSMNNALRSIELSGLYLKGWSMVAITSQELGPKHVKIALLAKRKLQEISTVSNAKDQITAKYLLEKVYA</sequence>
<gene>
    <name evidence="5" type="primary">NCAS0A14770</name>
    <name evidence="5" type="ordered locus">NCAS_0A14770</name>
</gene>
<dbReference type="KEGG" id="ncs:NCAS_0A14770"/>
<dbReference type="OrthoDB" id="124397at2759"/>
<evidence type="ECO:0000313" key="5">
    <source>
        <dbReference type="EMBL" id="CCC68035.1"/>
    </source>
</evidence>
<comment type="similarity">
    <text evidence="4">Belongs to the EMC2 family.</text>
</comment>
<dbReference type="InterPro" id="IPR013105">
    <property type="entry name" value="TPR_2"/>
</dbReference>
<comment type="subunit">
    <text evidence="4">Component of the ER membrane protein complex (EMC).</text>
</comment>
<reference evidence="5 6" key="1">
    <citation type="journal article" date="2011" name="Proc. Natl. Acad. Sci. U.S.A.">
        <title>Evolutionary erosion of yeast sex chromosomes by mating-type switching accidents.</title>
        <authorList>
            <person name="Gordon J.L."/>
            <person name="Armisen D."/>
            <person name="Proux-Wera E."/>
            <person name="Oheigeartaigh S.S."/>
            <person name="Byrne K.P."/>
            <person name="Wolfe K.H."/>
        </authorList>
    </citation>
    <scope>NUCLEOTIDE SEQUENCE [LARGE SCALE GENOMIC DNA]</scope>
    <source>
        <strain evidence="6">ATCC 76901 / BCRC 22586 / CBS 4309 / NBRC 1992 / NRRL Y-12630</strain>
    </source>
</reference>
<dbReference type="eggNOG" id="KOG3060">
    <property type="taxonomic scope" value="Eukaryota"/>
</dbReference>
<evidence type="ECO:0000256" key="4">
    <source>
        <dbReference type="RuleBase" id="RU367091"/>
    </source>
</evidence>
<keyword evidence="4" id="KW-0472">Membrane</keyword>
<dbReference type="OMA" id="LMEMLFY"/>
<keyword evidence="6" id="KW-1185">Reference proteome</keyword>
<dbReference type="GO" id="GO:0032977">
    <property type="term" value="F:membrane insertase activity"/>
    <property type="evidence" value="ECO:0007669"/>
    <property type="project" value="EnsemblFungi"/>
</dbReference>
<evidence type="ECO:0000256" key="1">
    <source>
        <dbReference type="ARBA" id="ARBA00022737"/>
    </source>
</evidence>
<dbReference type="RefSeq" id="XP_003674414.1">
    <property type="nucleotide sequence ID" value="XM_003674366.1"/>
</dbReference>
<dbReference type="Pfam" id="PF07719">
    <property type="entry name" value="TPR_2"/>
    <property type="match status" value="1"/>
</dbReference>
<protein>
    <recommendedName>
        <fullName evidence="4">ER membrane protein complex subunit 2</fullName>
    </recommendedName>
</protein>
<dbReference type="GO" id="GO:0072546">
    <property type="term" value="C:EMC complex"/>
    <property type="evidence" value="ECO:0007669"/>
    <property type="project" value="UniProtKB-UniRule"/>
</dbReference>